<reference evidence="3 4" key="1">
    <citation type="submission" date="2016-10" db="EMBL/GenBank/DDBJ databases">
        <authorList>
            <person name="Cai Z."/>
        </authorList>
    </citation>
    <scope>NUCLEOTIDE SEQUENCE [LARGE SCALE GENOMIC DNA]</scope>
</reference>
<evidence type="ECO:0000256" key="1">
    <source>
        <dbReference type="SAM" id="SignalP"/>
    </source>
</evidence>
<dbReference type="SUPFAM" id="SSF53300">
    <property type="entry name" value="vWA-like"/>
    <property type="match status" value="1"/>
</dbReference>
<evidence type="ECO:0000313" key="3">
    <source>
        <dbReference type="EMBL" id="SZX78344.1"/>
    </source>
</evidence>
<dbReference type="InterPro" id="IPR036465">
    <property type="entry name" value="vWFA_dom_sf"/>
</dbReference>
<name>A0A383WMH7_TETOB</name>
<feature type="chain" id="PRO_5016963328" description="VWFA domain-containing protein" evidence="1">
    <location>
        <begin position="37"/>
        <end position="1596"/>
    </location>
</feature>
<evidence type="ECO:0000259" key="2">
    <source>
        <dbReference type="PROSITE" id="PS50234"/>
    </source>
</evidence>
<accession>A0A383WMH7</accession>
<proteinExistence type="predicted"/>
<dbReference type="EMBL" id="FNXT01001316">
    <property type="protein sequence ID" value="SZX78344.1"/>
    <property type="molecule type" value="Genomic_DNA"/>
</dbReference>
<gene>
    <name evidence="3" type="ORF">BQ4739_LOCUS18636</name>
</gene>
<dbReference type="InterPro" id="IPR002035">
    <property type="entry name" value="VWF_A"/>
</dbReference>
<dbReference type="STRING" id="3088.A0A383WMH7"/>
<keyword evidence="4" id="KW-1185">Reference proteome</keyword>
<protein>
    <recommendedName>
        <fullName evidence="2">VWFA domain-containing protein</fullName>
    </recommendedName>
</protein>
<feature type="domain" description="VWFA" evidence="2">
    <location>
        <begin position="48"/>
        <end position="254"/>
    </location>
</feature>
<organism evidence="3 4">
    <name type="scientific">Tetradesmus obliquus</name>
    <name type="common">Green alga</name>
    <name type="synonym">Acutodesmus obliquus</name>
    <dbReference type="NCBI Taxonomy" id="3088"/>
    <lineage>
        <taxon>Eukaryota</taxon>
        <taxon>Viridiplantae</taxon>
        <taxon>Chlorophyta</taxon>
        <taxon>core chlorophytes</taxon>
        <taxon>Chlorophyceae</taxon>
        <taxon>CS clade</taxon>
        <taxon>Sphaeropleales</taxon>
        <taxon>Scenedesmaceae</taxon>
        <taxon>Tetradesmus</taxon>
    </lineage>
</organism>
<evidence type="ECO:0000313" key="4">
    <source>
        <dbReference type="Proteomes" id="UP000256970"/>
    </source>
</evidence>
<dbReference type="CDD" id="cd00198">
    <property type="entry name" value="vWFA"/>
    <property type="match status" value="1"/>
</dbReference>
<sequence>MAAAAAAAAVVCSRRQQHHLQWLLLVAAICAGLCRSSVAAAGGSCGVALCFAVDESSSQGPADFAKSMQFVKDVVSNISSVSSASLFGASQFASTARPIDGLETLSSDVPYILSKLDANTFDNGATATDGGIRQCYEKLPGGGSTGILTRGLTDPTLPRMIVMLTDGSPTRREFETFPNDATCPCSFPPGAPGPICVACSKEAATKRANEAAKDGVVMVSIGVGSAIDSAWLSSISTFYNVSDFSKLQSLVETIVGAACADIDVAVGCTSSPMTAPVGGTVSTRLDITNGGIYNYLNPLSFSVVTEAAGLQGLLVTPSAGSPPATCVGPTVNIGVAASVYNCTIAVSGAGPLAPGTPWAYDLKVNAVKAGTWGTIVQVFASPDNNVQDNKRQCMATVQAVADLCVANKVNCTAQAGSCGTPGTCNPTTGLCVGGSNKPDGTTCPSGSCLAGTCTNLCAANIVDCTAQAGSCQDPGTCNPATGVCSAATPKADGTTCPSGSCLGGTCTNLCTANKVNCTAQVGPCLNAGTCNPATGVCVGVTNKDDGTACPSGSCLGGTCTNLCTVYNVNCTAQAGPCRNPGKCKAATGVCEKPTNKADGTTCPSGSCLGGTCTNLCTANSVNCTAQAGPCRNPGTCNPATGVCAGATDKTDGTTCPSGSCLGGTCANLCAANNLDCTAQAGPCRNAGTCNPATGVCAGTTNKADGTTCPSGSCLAGTCTNLCTANTVNCTAQAGPCRNPGTCNPATGVCAGATDKADGTTCPSGSCLGGACTNLCTVNNANCTAQAGPCRNPGTCNPATGVCAGATNKADGTTCPSGSCLGGSCTNLCTANRVNRVNCTAQAGPCRNPGTCNAATGLCVGTTSKADGTTCPSGSCLGGTCTNLCTANTVNCTAQAGSCRNPGTCNPATGVCAGATDKIDGTTCPSGSCLGGTCTNLCTANSVNCTAQAGSCRNPGTCNPATGVCAGATDKTDGTTCPSGSCLGGTCTNLCSATNLDCTTQAGPCRNPGTCNPATGVCAGTTNKADGTTCPSGSCLAGTCTDLCTANSVNCTAQAGPCRNPGTCNPATGVCAGATDKADGTTCPSGSCLGGTCTNLCTANGVNCTAQAGPCRNPGTCNPSTGVCVGATDKTDDTPCPAGGCLAGTCTNLCTFNSIDCKAQAGSCRTPGKCKATTGECVKPTNKADGTTCPSGSCLAGTCTNLCVVNSVDCSAQVGPCRNPGTCNPATGVCAGATDKTDGTTCPSGSCLAGTCLAEALGVGACCVNGNCQTGVSRPQCTAQDGKWDQSNTCGFCNQPDLGACCVNGNCQTGVSRPQCTAQGGKWDQSNTCGFCNQTLLGACCLASNNCRSSVALAQCTALGGKWDSSNTCGFCNVIQPSLGACCDINTPETCTYVTRAACLSGSSGTMSPKWTKGRQCSDVCPVKSNMTCTKQWKACRPAGFGTSDTCCPGTSCQLAKKKKSPPYVCKPLPTDCRPAGNKTHPQTCGNFPGGGLCCPGIECRWDSHSRLGYCVDPSLCTKAGKWCYRDCDCCSNSRCEFGRCGSSSSSSSAVGIDSETPACERKCAAGDTECPERKRKACAYQKGVLAASFGTMQKGS</sequence>
<dbReference type="PROSITE" id="PS50234">
    <property type="entry name" value="VWFA"/>
    <property type="match status" value="1"/>
</dbReference>
<dbReference type="Pfam" id="PF00092">
    <property type="entry name" value="VWA"/>
    <property type="match status" value="1"/>
</dbReference>
<dbReference type="SMART" id="SM00327">
    <property type="entry name" value="VWA"/>
    <property type="match status" value="1"/>
</dbReference>
<feature type="signal peptide" evidence="1">
    <location>
        <begin position="1"/>
        <end position="36"/>
    </location>
</feature>
<dbReference type="Gene3D" id="3.40.50.410">
    <property type="entry name" value="von Willebrand factor, type A domain"/>
    <property type="match status" value="1"/>
</dbReference>
<dbReference type="Proteomes" id="UP000256970">
    <property type="component" value="Unassembled WGS sequence"/>
</dbReference>
<keyword evidence="1" id="KW-0732">Signal</keyword>